<feature type="compositionally biased region" description="Basic and acidic residues" evidence="1">
    <location>
        <begin position="206"/>
        <end position="217"/>
    </location>
</feature>
<evidence type="ECO:0000313" key="3">
    <source>
        <dbReference type="Proteomes" id="UP001165080"/>
    </source>
</evidence>
<name>A0A9W6BAS1_9CHLO</name>
<proteinExistence type="predicted"/>
<feature type="compositionally biased region" description="Basic and acidic residues" evidence="1">
    <location>
        <begin position="85"/>
        <end position="94"/>
    </location>
</feature>
<dbReference type="PANTHER" id="PTHR33415">
    <property type="entry name" value="PROTEIN EMBRYO DEFECTIVE 514"/>
    <property type="match status" value="1"/>
</dbReference>
<reference evidence="2 3" key="1">
    <citation type="journal article" date="2023" name="Commun. Biol.">
        <title>Reorganization of the ancestral sex-determining regions during the evolution of trioecy in Pleodorina starrii.</title>
        <authorList>
            <person name="Takahashi K."/>
            <person name="Suzuki S."/>
            <person name="Kawai-Toyooka H."/>
            <person name="Yamamoto K."/>
            <person name="Hamaji T."/>
            <person name="Ootsuki R."/>
            <person name="Yamaguchi H."/>
            <person name="Kawachi M."/>
            <person name="Higashiyama T."/>
            <person name="Nozaki H."/>
        </authorList>
    </citation>
    <scope>NUCLEOTIDE SEQUENCE [LARGE SCALE GENOMIC DNA]</scope>
    <source>
        <strain evidence="2 3">NIES-4479</strain>
    </source>
</reference>
<dbReference type="InterPro" id="IPR044673">
    <property type="entry name" value="DCL-like"/>
</dbReference>
<accession>A0A9W6BAS1</accession>
<protein>
    <submittedName>
        <fullName evidence="2">Uncharacterized protein</fullName>
    </submittedName>
</protein>
<feature type="compositionally biased region" description="Basic and acidic residues" evidence="1">
    <location>
        <begin position="9"/>
        <end position="18"/>
    </location>
</feature>
<keyword evidence="3" id="KW-1185">Reference proteome</keyword>
<feature type="region of interest" description="Disordered" evidence="1">
    <location>
        <begin position="1"/>
        <end position="94"/>
    </location>
</feature>
<feature type="compositionally biased region" description="Basic residues" evidence="1">
    <location>
        <begin position="227"/>
        <end position="241"/>
    </location>
</feature>
<dbReference type="AlphaFoldDB" id="A0A9W6BAS1"/>
<feature type="compositionally biased region" description="Acidic residues" evidence="1">
    <location>
        <begin position="42"/>
        <end position="70"/>
    </location>
</feature>
<dbReference type="Proteomes" id="UP001165080">
    <property type="component" value="Unassembled WGS sequence"/>
</dbReference>
<dbReference type="Gene3D" id="3.10.450.40">
    <property type="match status" value="1"/>
</dbReference>
<dbReference type="PANTHER" id="PTHR33415:SF12">
    <property type="entry name" value="PROTEIN EMBRYO DEFECTIVE 514"/>
    <property type="match status" value="1"/>
</dbReference>
<gene>
    <name evidence="2" type="primary">PLEST011581</name>
    <name evidence="2" type="ORF">PLESTB_000121300</name>
</gene>
<feature type="region of interest" description="Disordered" evidence="1">
    <location>
        <begin position="205"/>
        <end position="249"/>
    </location>
</feature>
<sequence>MTEEVNAEVEVKEQEVKAEAAAPEAETKTEDAAPEAEAGAADAEEAGEAEQDEGADEGEGEDEAGEDEEAEHGGDAAAAEATTSEPEKRKRESHVGPLTLGFKTFANSKACTDYFKYLLSTAPMDTDMNEYEYRILLDLIQKGHPSAAAKIGGGLRAFQVRHFNAETDSRAFFAIRKDGTLEDFSYVKCLGTIFPDEITLHVSKRMKTDTQNRRSSDGGRGGGGFRGRGRGGRRGGGRGRGGRGGGGRY</sequence>
<dbReference type="EMBL" id="BRXU01000001">
    <property type="protein sequence ID" value="GLC48648.1"/>
    <property type="molecule type" value="Genomic_DNA"/>
</dbReference>
<evidence type="ECO:0000256" key="1">
    <source>
        <dbReference type="SAM" id="MobiDB-lite"/>
    </source>
</evidence>
<evidence type="ECO:0000313" key="2">
    <source>
        <dbReference type="EMBL" id="GLC48648.1"/>
    </source>
</evidence>
<dbReference type="Pfam" id="PF11523">
    <property type="entry name" value="DUF3223"/>
    <property type="match status" value="1"/>
</dbReference>
<organism evidence="2 3">
    <name type="scientific">Pleodorina starrii</name>
    <dbReference type="NCBI Taxonomy" id="330485"/>
    <lineage>
        <taxon>Eukaryota</taxon>
        <taxon>Viridiplantae</taxon>
        <taxon>Chlorophyta</taxon>
        <taxon>core chlorophytes</taxon>
        <taxon>Chlorophyceae</taxon>
        <taxon>CS clade</taxon>
        <taxon>Chlamydomonadales</taxon>
        <taxon>Volvocaceae</taxon>
        <taxon>Pleodorina</taxon>
    </lineage>
</organism>
<comment type="caution">
    <text evidence="2">The sequence shown here is derived from an EMBL/GenBank/DDBJ whole genome shotgun (WGS) entry which is preliminary data.</text>
</comment>